<comment type="caution">
    <text evidence="1">The sequence shown here is derived from an EMBL/GenBank/DDBJ whole genome shotgun (WGS) entry which is preliminary data.</text>
</comment>
<protein>
    <submittedName>
        <fullName evidence="1">Uncharacterized protein</fullName>
    </submittedName>
</protein>
<accession>D0WBN1</accession>
<dbReference type="Proteomes" id="UP000003843">
    <property type="component" value="Unassembled WGS sequence"/>
</dbReference>
<evidence type="ECO:0000313" key="2">
    <source>
        <dbReference type="Proteomes" id="UP000003843"/>
    </source>
</evidence>
<dbReference type="EMBL" id="ACEQ02000025">
    <property type="protein sequence ID" value="EEZ74986.1"/>
    <property type="molecule type" value="Genomic_DNA"/>
</dbReference>
<dbReference type="AlphaFoldDB" id="D0WBN1"/>
<gene>
    <name evidence="1" type="ORF">NEILACOT_04958</name>
</gene>
<reference evidence="1 2" key="1">
    <citation type="submission" date="2009-10" db="EMBL/GenBank/DDBJ databases">
        <authorList>
            <person name="Weinstock G."/>
            <person name="Sodergren E."/>
            <person name="Clifton S."/>
            <person name="Fulton L."/>
            <person name="Fulton B."/>
            <person name="Courtney L."/>
            <person name="Fronick C."/>
            <person name="Harrison M."/>
            <person name="Strong C."/>
            <person name="Farmer C."/>
            <person name="Delahaunty K."/>
            <person name="Markovic C."/>
            <person name="Hall O."/>
            <person name="Minx P."/>
            <person name="Tomlinson C."/>
            <person name="Mitreva M."/>
            <person name="Nelson J."/>
            <person name="Hou S."/>
            <person name="Wollam A."/>
            <person name="Pepin K.H."/>
            <person name="Johnson M."/>
            <person name="Bhonagiri V."/>
            <person name="Nash W.E."/>
            <person name="Warren W."/>
            <person name="Chinwalla A."/>
            <person name="Mardis E.R."/>
            <person name="Wilson R.K."/>
        </authorList>
    </citation>
    <scope>NUCLEOTIDE SEQUENCE [LARGE SCALE GENOMIC DNA]</scope>
    <source>
        <strain evidence="1 2">ATCC 23970</strain>
    </source>
</reference>
<organism evidence="1 2">
    <name type="scientific">Neisseria lactamica ATCC 23970</name>
    <dbReference type="NCBI Taxonomy" id="546265"/>
    <lineage>
        <taxon>Bacteria</taxon>
        <taxon>Pseudomonadati</taxon>
        <taxon>Pseudomonadota</taxon>
        <taxon>Betaproteobacteria</taxon>
        <taxon>Neisseriales</taxon>
        <taxon>Neisseriaceae</taxon>
        <taxon>Neisseria</taxon>
    </lineage>
</organism>
<sequence length="42" mass="5022">MSGRRGILRRRIWGRTDCQQSAVGKYTDVWRIRQNIVDNIFV</sequence>
<proteinExistence type="predicted"/>
<name>D0WBN1_NEILA</name>
<evidence type="ECO:0000313" key="1">
    <source>
        <dbReference type="EMBL" id="EEZ74986.1"/>
    </source>
</evidence>